<evidence type="ECO:0000313" key="7">
    <source>
        <dbReference type="Proteomes" id="UP000001460"/>
    </source>
</evidence>
<accession>B6AA25</accession>
<dbReference type="InterPro" id="IPR022712">
    <property type="entry name" value="Beta_Casp"/>
</dbReference>
<dbReference type="OrthoDB" id="343043at2759"/>
<feature type="domain" description="Beta-Casp" evidence="5">
    <location>
        <begin position="501"/>
        <end position="627"/>
    </location>
</feature>
<dbReference type="PANTHER" id="PTHR46094">
    <property type="entry name" value="INTEGRATOR COMPLEX SUBUNIT 9"/>
    <property type="match status" value="1"/>
</dbReference>
<dbReference type="SMART" id="SM01027">
    <property type="entry name" value="Beta-Casp"/>
    <property type="match status" value="1"/>
</dbReference>
<dbReference type="Gene3D" id="3.40.50.10890">
    <property type="match status" value="1"/>
</dbReference>
<dbReference type="OMA" id="KHDINDA"/>
<proteinExistence type="predicted"/>
<keyword evidence="4" id="KW-0539">Nucleus</keyword>
<dbReference type="eggNOG" id="KOG1138">
    <property type="taxonomic scope" value="Eukaryota"/>
</dbReference>
<dbReference type="GeneID" id="6994465"/>
<protein>
    <recommendedName>
        <fullName evidence="5">Beta-Casp domain-containing protein</fullName>
    </recommendedName>
</protein>
<evidence type="ECO:0000256" key="3">
    <source>
        <dbReference type="ARBA" id="ARBA00022490"/>
    </source>
</evidence>
<dbReference type="GO" id="GO:0032039">
    <property type="term" value="C:integrator complex"/>
    <property type="evidence" value="ECO:0007669"/>
    <property type="project" value="InterPro"/>
</dbReference>
<dbReference type="EMBL" id="DS989726">
    <property type="protein sequence ID" value="EEA05066.1"/>
    <property type="molecule type" value="Genomic_DNA"/>
</dbReference>
<keyword evidence="7" id="KW-1185">Reference proteome</keyword>
<dbReference type="Proteomes" id="UP000001460">
    <property type="component" value="Unassembled WGS sequence"/>
</dbReference>
<dbReference type="InterPro" id="IPR036866">
    <property type="entry name" value="RibonucZ/Hydroxyglut_hydro"/>
</dbReference>
<dbReference type="VEuPathDB" id="CryptoDB:CMU_041360"/>
<dbReference type="GO" id="GO:0005737">
    <property type="term" value="C:cytoplasm"/>
    <property type="evidence" value="ECO:0007669"/>
    <property type="project" value="UniProtKB-SubCell"/>
</dbReference>
<dbReference type="STRING" id="441375.B6AA25"/>
<evidence type="ECO:0000256" key="4">
    <source>
        <dbReference type="ARBA" id="ARBA00023242"/>
    </source>
</evidence>
<evidence type="ECO:0000256" key="1">
    <source>
        <dbReference type="ARBA" id="ARBA00004123"/>
    </source>
</evidence>
<sequence length="875" mass="98584">MNVIFPPLSNVDDSLSPVFSIISFHGLNILCDCPLLTKNYLKEHYGDILDKLITNIKEFNELGDYYVFPATILLGLGDNRNENIPIDLILITHPDGLMGIPFHLHYNQLHRDYNLKHNDCEKEANLESLKQDLPECILSLLSYLSCIDISNALLAVTPPVFQSATVALQQLIQYSETIQSNISNPFIWLRTSDIFNLFTSLNKLRKEGTVECPYKLDKSSTYLRHQVIANLPESGPEYFYNQSIVSNTSERNNFTGSADSNMRGSTTGLGAAVGAATHIFDGNTLYNYPATIGGHNCTSSTSNPPLIGPFSGEEISGYARGIIESELYQHISEENDITNQRYISNSIFTENSRFSIKLLHIGQREKICKNLTTFILYPLDSGYCLGGVGYCLATNNRSPEDSLKDEKIVIFGQVSTEVDRYPSPLNLNDIYEASNVVFYGSMISIKQAEYIHKIVESTNIVQLSNLSYYLTEIKIILNYIKHTLYRSGSILIPTDLYGQYCMELIEYIGQYVSELPIQYQVPIYIVGGGISTILSNADVSSEWTCSNKSRKSMLPNPISPFLFSQLKSSNRLYTFHTIEELSIVYREPAIFFASSSDLSFGPWIRILNQLYSDPKNTLLTIDPCTDISYLTMKYNLNNDKIDHIELVYFPLILFPTLNSLMTEIFNNHNSKNPKFKVLIPLNKNNHSEDSDVINFPIEYKTKILEVPRQIQTLTRRSNDENGVKYNWFPASLSFNAKNKSFLKSISQGVYVGRTNAIINCNEGNISIEEFDQDQNTATQNTNNNVPKEKILMGYTTVYSILSALRKHDINDAVILKYIDNTDNSLNDRKNLSTIFIPSLSCTITLTSSCVCNISTTKSTSRSIVSGIMKSLVSKI</sequence>
<gene>
    <name evidence="6" type="ORF">CMU_041360</name>
</gene>
<dbReference type="InterPro" id="IPR027074">
    <property type="entry name" value="Integrator_9su"/>
</dbReference>
<dbReference type="RefSeq" id="XP_002139415.1">
    <property type="nucleotide sequence ID" value="XM_002139379.1"/>
</dbReference>
<evidence type="ECO:0000313" key="6">
    <source>
        <dbReference type="EMBL" id="EEA05066.1"/>
    </source>
</evidence>
<keyword evidence="3" id="KW-0963">Cytoplasm</keyword>
<evidence type="ECO:0000259" key="5">
    <source>
        <dbReference type="SMART" id="SM01027"/>
    </source>
</evidence>
<dbReference type="PANTHER" id="PTHR46094:SF1">
    <property type="entry name" value="INTEGRATOR COMPLEX SUBUNIT 9"/>
    <property type="match status" value="1"/>
</dbReference>
<comment type="subcellular location">
    <subcellularLocation>
        <location evidence="2">Cytoplasm</location>
    </subcellularLocation>
    <subcellularLocation>
        <location evidence="1">Nucleus</location>
    </subcellularLocation>
</comment>
<dbReference type="SUPFAM" id="SSF56281">
    <property type="entry name" value="Metallo-hydrolase/oxidoreductase"/>
    <property type="match status" value="1"/>
</dbReference>
<evidence type="ECO:0000256" key="2">
    <source>
        <dbReference type="ARBA" id="ARBA00004496"/>
    </source>
</evidence>
<dbReference type="GO" id="GO:0034472">
    <property type="term" value="P:snRNA 3'-end processing"/>
    <property type="evidence" value="ECO:0007669"/>
    <property type="project" value="TreeGrafter"/>
</dbReference>
<reference evidence="6" key="1">
    <citation type="submission" date="2008-06" db="EMBL/GenBank/DDBJ databases">
        <authorList>
            <person name="Lorenzi H."/>
            <person name="Inman J."/>
            <person name="Miller J."/>
            <person name="Schobel S."/>
            <person name="Amedeo P."/>
            <person name="Caler E.V."/>
            <person name="da Silva J."/>
        </authorList>
    </citation>
    <scope>NUCLEOTIDE SEQUENCE [LARGE SCALE GENOMIC DNA]</scope>
    <source>
        <strain evidence="6">RN66</strain>
    </source>
</reference>
<organism evidence="6 7">
    <name type="scientific">Cryptosporidium muris (strain RN66)</name>
    <dbReference type="NCBI Taxonomy" id="441375"/>
    <lineage>
        <taxon>Eukaryota</taxon>
        <taxon>Sar</taxon>
        <taxon>Alveolata</taxon>
        <taxon>Apicomplexa</taxon>
        <taxon>Conoidasida</taxon>
        <taxon>Coccidia</taxon>
        <taxon>Eucoccidiorida</taxon>
        <taxon>Eimeriorina</taxon>
        <taxon>Cryptosporidiidae</taxon>
        <taxon>Cryptosporidium</taxon>
    </lineage>
</organism>
<name>B6AA25_CRYMR</name>
<dbReference type="AlphaFoldDB" id="B6AA25"/>